<dbReference type="GeneID" id="85417318"/>
<evidence type="ECO:0000313" key="2">
    <source>
        <dbReference type="Proteomes" id="UP001227543"/>
    </source>
</evidence>
<dbReference type="RefSeq" id="XP_060372343.1">
    <property type="nucleotide sequence ID" value="XM_060533080.1"/>
</dbReference>
<organism evidence="1 2">
    <name type="scientific">Colletotrichum tamarilloi</name>
    <dbReference type="NCBI Taxonomy" id="1209934"/>
    <lineage>
        <taxon>Eukaryota</taxon>
        <taxon>Fungi</taxon>
        <taxon>Dikarya</taxon>
        <taxon>Ascomycota</taxon>
        <taxon>Pezizomycotina</taxon>
        <taxon>Sordariomycetes</taxon>
        <taxon>Hypocreomycetidae</taxon>
        <taxon>Glomerellales</taxon>
        <taxon>Glomerellaceae</taxon>
        <taxon>Colletotrichum</taxon>
        <taxon>Colletotrichum acutatum species complex</taxon>
    </lineage>
</organism>
<proteinExistence type="predicted"/>
<evidence type="ECO:0000313" key="1">
    <source>
        <dbReference type="EMBL" id="KAK1463556.1"/>
    </source>
</evidence>
<keyword evidence="2" id="KW-1185">Reference proteome</keyword>
<sequence>MKQHYQRRHQDHHHWRLLYTGRPLPDMYS</sequence>
<dbReference type="Proteomes" id="UP001227543">
    <property type="component" value="Unassembled WGS sequence"/>
</dbReference>
<gene>
    <name evidence="1" type="ORF">CTAM01_17089</name>
</gene>
<comment type="caution">
    <text evidence="1">The sequence shown here is derived from an EMBL/GenBank/DDBJ whole genome shotgun (WGS) entry which is preliminary data.</text>
</comment>
<accession>A0ABQ9QGR6</accession>
<reference evidence="1 2" key="1">
    <citation type="submission" date="2016-10" db="EMBL/GenBank/DDBJ databases">
        <title>The genome sequence of Colletotrichum fioriniae PJ7.</title>
        <authorList>
            <person name="Baroncelli R."/>
        </authorList>
    </citation>
    <scope>NUCLEOTIDE SEQUENCE [LARGE SCALE GENOMIC DNA]</scope>
    <source>
        <strain evidence="1 2">Tom-12</strain>
    </source>
</reference>
<name>A0ABQ9QGR6_9PEZI</name>
<protein>
    <submittedName>
        <fullName evidence="1">Uncharacterized protein</fullName>
    </submittedName>
</protein>
<dbReference type="EMBL" id="MLFU01000337">
    <property type="protein sequence ID" value="KAK1463556.1"/>
    <property type="molecule type" value="Genomic_DNA"/>
</dbReference>